<dbReference type="SUPFAM" id="SSF54373">
    <property type="entry name" value="FAD-linked reductases, C-terminal domain"/>
    <property type="match status" value="1"/>
</dbReference>
<dbReference type="PANTHER" id="PTHR11787">
    <property type="entry name" value="RAB GDP-DISSOCIATION INHIBITOR"/>
    <property type="match status" value="1"/>
</dbReference>
<comment type="caution">
    <text evidence="2">The sequence shown here is derived from an EMBL/GenBank/DDBJ whole genome shotgun (WGS) entry which is preliminary data.</text>
</comment>
<reference evidence="2 3" key="1">
    <citation type="journal article" date="2024" name="BMC Biol.">
        <title>Comparative genomics of Ascetosporea gives new insight into the evolutionary basis for animal parasitism in Rhizaria.</title>
        <authorList>
            <person name="Hiltunen Thoren M."/>
            <person name="Onut-Brannstrom I."/>
            <person name="Alfjorden A."/>
            <person name="Peckova H."/>
            <person name="Swords F."/>
            <person name="Hooper C."/>
            <person name="Holzer A.S."/>
            <person name="Bass D."/>
            <person name="Burki F."/>
        </authorList>
    </citation>
    <scope>NUCLEOTIDE SEQUENCE [LARGE SCALE GENOMIC DNA]</scope>
    <source>
        <strain evidence="2">20-A016</strain>
    </source>
</reference>
<evidence type="ECO:0000313" key="2">
    <source>
        <dbReference type="EMBL" id="MES1921842.1"/>
    </source>
</evidence>
<sequence length="234" mass="27572">MENFKRELDKYLAQRATEKQNLRKFEFEENQNFHKKIICKSLIIGSNSVPNEYLQIEEPTRQITRAVIISDKSLIGGTNSFVAVKPPKENLFSITIIQLSQDQFVSIENHYIIYMSTTYHENARKEISDLVNKIIKKENLKLFCFFEQKEKIINRNLAKNLKNVCLVDQSSCSIGFNASYRQAEELFAEMFPNKMFLEKRHCDSENEIKEELEEIDVMFEGEKTVSRQKLEFFK</sequence>
<evidence type="ECO:0000313" key="3">
    <source>
        <dbReference type="Proteomes" id="UP001439008"/>
    </source>
</evidence>
<feature type="domain" description="RAE1/2" evidence="1">
    <location>
        <begin position="63"/>
        <end position="137"/>
    </location>
</feature>
<dbReference type="InterPro" id="IPR054420">
    <property type="entry name" value="RAE1_2_domI_C"/>
</dbReference>
<name>A0ABV2AQ82_9EUKA</name>
<dbReference type="PANTHER" id="PTHR11787:SF4">
    <property type="entry name" value="CHM, RAB ESCORT PROTEIN 1"/>
    <property type="match status" value="1"/>
</dbReference>
<accession>A0ABV2AQ82</accession>
<dbReference type="EMBL" id="JBDODL010001843">
    <property type="protein sequence ID" value="MES1921842.1"/>
    <property type="molecule type" value="Genomic_DNA"/>
</dbReference>
<dbReference type="Gene3D" id="3.30.519.10">
    <property type="entry name" value="Guanine Nucleotide Dissociation Inhibitor, domain 2"/>
    <property type="match status" value="1"/>
</dbReference>
<dbReference type="Proteomes" id="UP001439008">
    <property type="component" value="Unassembled WGS sequence"/>
</dbReference>
<gene>
    <name evidence="2" type="ORF">MHBO_003378</name>
</gene>
<dbReference type="Pfam" id="PF22603">
    <property type="entry name" value="RAE1_2_domI_C"/>
    <property type="match status" value="1"/>
</dbReference>
<proteinExistence type="predicted"/>
<organism evidence="2 3">
    <name type="scientific">Bonamia ostreae</name>
    <dbReference type="NCBI Taxonomy" id="126728"/>
    <lineage>
        <taxon>Eukaryota</taxon>
        <taxon>Sar</taxon>
        <taxon>Rhizaria</taxon>
        <taxon>Endomyxa</taxon>
        <taxon>Ascetosporea</taxon>
        <taxon>Haplosporida</taxon>
        <taxon>Bonamia</taxon>
    </lineage>
</organism>
<protein>
    <recommendedName>
        <fullName evidence="1">RAE1/2 domain-containing protein</fullName>
    </recommendedName>
</protein>
<evidence type="ECO:0000259" key="1">
    <source>
        <dbReference type="Pfam" id="PF22603"/>
    </source>
</evidence>
<keyword evidence="3" id="KW-1185">Reference proteome</keyword>
<dbReference type="InterPro" id="IPR018203">
    <property type="entry name" value="GDP_dissociation_inhibitor"/>
</dbReference>